<sequence>MYILFYIILKKDSLIMKTKLQLWRYTEGALPNSLAFGYVFSMQALGIYLLTSGQLLTWFAGILAMTHSLVIAAYLIHEIAHQCLFQSRKVNRIVGEVLSWICGTAYAPIGRIQRMHMRHHGDRADVTLFDPRAFLKRTPNWFRKTVYLLEWMYLPAVELIMHFNVMTRPFLNDKFKNERWRVILMGLSRLVFFGSLYILSPWALVGFAIAYLLFLTALFIADAYAHTYEFFLVSDVNEKIEKSGRDQAYDIQHTYSNLISERWPVLNLLNLNFGYHNAHHYRPAEPWYQLPELHNERFSPDSPQILPYKEIWHSFRMNRLKRIEAEEAGDVGTGTGRADGFLGVHGVSFLSVV</sequence>
<dbReference type="GO" id="GO:0046513">
    <property type="term" value="P:ceramide biosynthetic process"/>
    <property type="evidence" value="ECO:0007669"/>
    <property type="project" value="TreeGrafter"/>
</dbReference>
<evidence type="ECO:0000259" key="2">
    <source>
        <dbReference type="Pfam" id="PF00487"/>
    </source>
</evidence>
<keyword evidence="1" id="KW-1133">Transmembrane helix</keyword>
<dbReference type="PANTHER" id="PTHR12879">
    <property type="entry name" value="SPHINGOLIPID DELTA 4 DESATURASE/C-4 HYDROXYLASE PROTEIN DES2"/>
    <property type="match status" value="1"/>
</dbReference>
<dbReference type="GO" id="GO:0042284">
    <property type="term" value="F:sphingolipid delta-4 desaturase activity"/>
    <property type="evidence" value="ECO:0007669"/>
    <property type="project" value="TreeGrafter"/>
</dbReference>
<feature type="transmembrane region" description="Helical" evidence="1">
    <location>
        <begin position="56"/>
        <end position="77"/>
    </location>
</feature>
<keyword evidence="4" id="KW-1185">Reference proteome</keyword>
<keyword evidence="1" id="KW-0812">Transmembrane</keyword>
<dbReference type="eggNOG" id="COG3239">
    <property type="taxonomic scope" value="Bacteria"/>
</dbReference>
<dbReference type="PANTHER" id="PTHR12879:SF8">
    <property type="entry name" value="SPHINGOLIPID DELTA(4)-DESATURASE DES1"/>
    <property type="match status" value="1"/>
</dbReference>
<dbReference type="Proteomes" id="UP000185062">
    <property type="component" value="Unassembled WGS sequence"/>
</dbReference>
<dbReference type="GO" id="GO:0016020">
    <property type="term" value="C:membrane"/>
    <property type="evidence" value="ECO:0007669"/>
    <property type="project" value="GOC"/>
</dbReference>
<proteinExistence type="predicted"/>
<feature type="transmembrane region" description="Helical" evidence="1">
    <location>
        <begin position="151"/>
        <end position="170"/>
    </location>
</feature>
<dbReference type="InterPro" id="IPR005804">
    <property type="entry name" value="FA_desaturase_dom"/>
</dbReference>
<protein>
    <submittedName>
        <fullName evidence="3">Fatty acid desaturase</fullName>
    </submittedName>
</protein>
<dbReference type="AlphaFoldDB" id="A0A1N6G2V5"/>
<dbReference type="EMBL" id="FSRO01000001">
    <property type="protein sequence ID" value="SIO01875.1"/>
    <property type="molecule type" value="Genomic_DNA"/>
</dbReference>
<dbReference type="STRING" id="44575.SAMN05216419_10843"/>
<feature type="transmembrane region" description="Helical" evidence="1">
    <location>
        <begin position="89"/>
        <end position="109"/>
    </location>
</feature>
<evidence type="ECO:0000313" key="3">
    <source>
        <dbReference type="EMBL" id="SIO01875.1"/>
    </source>
</evidence>
<evidence type="ECO:0000256" key="1">
    <source>
        <dbReference type="SAM" id="Phobius"/>
    </source>
</evidence>
<feature type="transmembrane region" description="Helical" evidence="1">
    <location>
        <begin position="29"/>
        <end position="50"/>
    </location>
</feature>
<gene>
    <name evidence="3" type="ORF">SAMN02743940_0525</name>
</gene>
<reference evidence="3 4" key="1">
    <citation type="submission" date="2016-12" db="EMBL/GenBank/DDBJ databases">
        <authorList>
            <person name="Song W.-J."/>
            <person name="Kurnit D.M."/>
        </authorList>
    </citation>
    <scope>NUCLEOTIDE SEQUENCE [LARGE SCALE GENOMIC DNA]</scope>
    <source>
        <strain evidence="3 4">ATCC 49181</strain>
    </source>
</reference>
<name>A0A1N6G2V5_9PROT</name>
<organism evidence="3 4">
    <name type="scientific">Nitrosomonas cryotolerans ATCC 49181</name>
    <dbReference type="NCBI Taxonomy" id="1131553"/>
    <lineage>
        <taxon>Bacteria</taxon>
        <taxon>Pseudomonadati</taxon>
        <taxon>Pseudomonadota</taxon>
        <taxon>Betaproteobacteria</taxon>
        <taxon>Nitrosomonadales</taxon>
        <taxon>Nitrosomonadaceae</taxon>
        <taxon>Nitrosomonas</taxon>
    </lineage>
</organism>
<dbReference type="Pfam" id="PF00487">
    <property type="entry name" value="FA_desaturase"/>
    <property type="match status" value="1"/>
</dbReference>
<keyword evidence="1" id="KW-0472">Membrane</keyword>
<accession>A0A1N6G2V5</accession>
<evidence type="ECO:0000313" key="4">
    <source>
        <dbReference type="Proteomes" id="UP000185062"/>
    </source>
</evidence>
<feature type="domain" description="Fatty acid desaturase" evidence="2">
    <location>
        <begin position="57"/>
        <end position="302"/>
    </location>
</feature>